<protein>
    <submittedName>
        <fullName evidence="3">50S ribosome-binding GTPase</fullName>
    </submittedName>
</protein>
<dbReference type="Gene3D" id="3.40.50.300">
    <property type="entry name" value="P-loop containing nucleotide triphosphate hydrolases"/>
    <property type="match status" value="1"/>
</dbReference>
<evidence type="ECO:0000313" key="4">
    <source>
        <dbReference type="Proteomes" id="UP000602076"/>
    </source>
</evidence>
<feature type="transmembrane region" description="Helical" evidence="1">
    <location>
        <begin position="252"/>
        <end position="270"/>
    </location>
</feature>
<organism evidence="3 4">
    <name type="scientific">Peribacillus faecalis</name>
    <dbReference type="NCBI Taxonomy" id="2772559"/>
    <lineage>
        <taxon>Bacteria</taxon>
        <taxon>Bacillati</taxon>
        <taxon>Bacillota</taxon>
        <taxon>Bacilli</taxon>
        <taxon>Bacillales</taxon>
        <taxon>Bacillaceae</taxon>
        <taxon>Peribacillus</taxon>
    </lineage>
</organism>
<feature type="transmembrane region" description="Helical" evidence="1">
    <location>
        <begin position="277"/>
        <end position="300"/>
    </location>
</feature>
<evidence type="ECO:0000259" key="2">
    <source>
        <dbReference type="Pfam" id="PF01926"/>
    </source>
</evidence>
<dbReference type="Pfam" id="PF01926">
    <property type="entry name" value="MMR_HSR1"/>
    <property type="match status" value="1"/>
</dbReference>
<gene>
    <name evidence="3" type="ORF">IEO70_03445</name>
</gene>
<feature type="transmembrane region" description="Helical" evidence="1">
    <location>
        <begin position="306"/>
        <end position="332"/>
    </location>
</feature>
<proteinExistence type="predicted"/>
<keyword evidence="1" id="KW-1133">Transmembrane helix</keyword>
<dbReference type="AlphaFoldDB" id="A0A927H9Z7"/>
<keyword evidence="1" id="KW-0812">Transmembrane</keyword>
<dbReference type="GO" id="GO:0005525">
    <property type="term" value="F:GTP binding"/>
    <property type="evidence" value="ECO:0007669"/>
    <property type="project" value="InterPro"/>
</dbReference>
<dbReference type="SUPFAM" id="SSF52540">
    <property type="entry name" value="P-loop containing nucleoside triphosphate hydrolases"/>
    <property type="match status" value="1"/>
</dbReference>
<sequence length="374" mass="40901">MATQTASDIIDDIFNKTREEINKLMPVNIMIIGKTGIGKSTLINNVFRENLAETGIGQPVTKRLRKITKSGIPLCIYDTKGLELKGEVQEEIINEINSKIDELYLNQDEKEYIHAIWYCINSNSNRIEEIEIELINTLATKVPVILVLTQSYGEGAFEFKKVIEELNLNLKAVQTVLAEPFKITKDISIPSYGLKELVGKTYEILPEGVKKSFNNAQKVDIEGKVKEARIWSTSYIAGSFGAGFTPIPFSDAAILVPMQVGMLAHITAIFGVSLDKALLSGIVASIGGSGGATFLGRYIVSNLLKLIPGVGTVAGGVISGSTASILTTALAFSYIEVMARVAAAEYQGKCYDNEQIAEMMKAMYEDNIRNEKNL</sequence>
<comment type="caution">
    <text evidence="3">The sequence shown here is derived from an EMBL/GenBank/DDBJ whole genome shotgun (WGS) entry which is preliminary data.</text>
</comment>
<dbReference type="InterPro" id="IPR027417">
    <property type="entry name" value="P-loop_NTPase"/>
</dbReference>
<keyword evidence="4" id="KW-1185">Reference proteome</keyword>
<feature type="domain" description="G" evidence="2">
    <location>
        <begin position="29"/>
        <end position="149"/>
    </location>
</feature>
<dbReference type="Proteomes" id="UP000602076">
    <property type="component" value="Unassembled WGS sequence"/>
</dbReference>
<keyword evidence="1" id="KW-0472">Membrane</keyword>
<dbReference type="PANTHER" id="PTHR18884">
    <property type="entry name" value="SEPTIN"/>
    <property type="match status" value="1"/>
</dbReference>
<reference evidence="3" key="1">
    <citation type="submission" date="2020-09" db="EMBL/GenBank/DDBJ databases">
        <title>Bacillus faecalis sp. nov., a moderately halophilic bacterium isolated from cow faeces.</title>
        <authorList>
            <person name="Jiang L."/>
            <person name="Lee J."/>
        </authorList>
    </citation>
    <scope>NUCLEOTIDE SEQUENCE</scope>
    <source>
        <strain evidence="3">AGMB 02131</strain>
    </source>
</reference>
<dbReference type="InterPro" id="IPR006073">
    <property type="entry name" value="GTP-bd"/>
</dbReference>
<name>A0A927H9Z7_9BACI</name>
<evidence type="ECO:0000256" key="1">
    <source>
        <dbReference type="SAM" id="Phobius"/>
    </source>
</evidence>
<dbReference type="EMBL" id="JACXSI010000006">
    <property type="protein sequence ID" value="MBD3107409.1"/>
    <property type="molecule type" value="Genomic_DNA"/>
</dbReference>
<evidence type="ECO:0000313" key="3">
    <source>
        <dbReference type="EMBL" id="MBD3107409.1"/>
    </source>
</evidence>
<dbReference type="RefSeq" id="WP_190996956.1">
    <property type="nucleotide sequence ID" value="NZ_JACXSI010000006.1"/>
</dbReference>
<accession>A0A927H9Z7</accession>